<evidence type="ECO:0000313" key="4">
    <source>
        <dbReference type="EMBL" id="SFS33334.1"/>
    </source>
</evidence>
<dbReference type="PANTHER" id="PTHR11527">
    <property type="entry name" value="HEAT-SHOCK PROTEIN 20 FAMILY MEMBER"/>
    <property type="match status" value="1"/>
</dbReference>
<keyword evidence="4" id="KW-0346">Stress response</keyword>
<organism evidence="4 5">
    <name type="scientific">Lutibacter maritimus</name>
    <dbReference type="NCBI Taxonomy" id="593133"/>
    <lineage>
        <taxon>Bacteria</taxon>
        <taxon>Pseudomonadati</taxon>
        <taxon>Bacteroidota</taxon>
        <taxon>Flavobacteriia</taxon>
        <taxon>Flavobacteriales</taxon>
        <taxon>Flavobacteriaceae</taxon>
        <taxon>Lutibacter</taxon>
    </lineage>
</organism>
<dbReference type="Proteomes" id="UP000199312">
    <property type="component" value="Unassembled WGS sequence"/>
</dbReference>
<reference evidence="5" key="1">
    <citation type="submission" date="2016-10" db="EMBL/GenBank/DDBJ databases">
        <authorList>
            <person name="Varghese N."/>
            <person name="Submissions S."/>
        </authorList>
    </citation>
    <scope>NUCLEOTIDE SEQUENCE [LARGE SCALE GENOMIC DNA]</scope>
    <source>
        <strain evidence="5">DSM 24450</strain>
    </source>
</reference>
<evidence type="ECO:0000256" key="2">
    <source>
        <dbReference type="RuleBase" id="RU003616"/>
    </source>
</evidence>
<dbReference type="CDD" id="cd06464">
    <property type="entry name" value="ACD_sHsps-like"/>
    <property type="match status" value="1"/>
</dbReference>
<dbReference type="RefSeq" id="WP_090222775.1">
    <property type="nucleotide sequence ID" value="NZ_FOZP01000001.1"/>
</dbReference>
<comment type="similarity">
    <text evidence="1 2">Belongs to the small heat shock protein (HSP20) family.</text>
</comment>
<evidence type="ECO:0000313" key="5">
    <source>
        <dbReference type="Proteomes" id="UP000199312"/>
    </source>
</evidence>
<feature type="domain" description="SHSP" evidence="3">
    <location>
        <begin position="28"/>
        <end position="142"/>
    </location>
</feature>
<evidence type="ECO:0000259" key="3">
    <source>
        <dbReference type="PROSITE" id="PS01031"/>
    </source>
</evidence>
<gene>
    <name evidence="4" type="ORF">SAMN04488006_0747</name>
</gene>
<dbReference type="STRING" id="593133.SAMN04488006_0747"/>
<dbReference type="Gene3D" id="2.60.40.790">
    <property type="match status" value="1"/>
</dbReference>
<dbReference type="OrthoDB" id="9814487at2"/>
<dbReference type="EMBL" id="FOZP01000001">
    <property type="protein sequence ID" value="SFS33334.1"/>
    <property type="molecule type" value="Genomic_DNA"/>
</dbReference>
<proteinExistence type="inferred from homology"/>
<evidence type="ECO:0000256" key="1">
    <source>
        <dbReference type="PROSITE-ProRule" id="PRU00285"/>
    </source>
</evidence>
<keyword evidence="5" id="KW-1185">Reference proteome</keyword>
<name>A0A1I6NZF2_9FLAO</name>
<dbReference type="SUPFAM" id="SSF49764">
    <property type="entry name" value="HSP20-like chaperones"/>
    <property type="match status" value="1"/>
</dbReference>
<dbReference type="Pfam" id="PF00011">
    <property type="entry name" value="HSP20"/>
    <property type="match status" value="1"/>
</dbReference>
<protein>
    <submittedName>
        <fullName evidence="4">Heat shock protein Hsp20</fullName>
    </submittedName>
</protein>
<dbReference type="InterPro" id="IPR008978">
    <property type="entry name" value="HSP20-like_chaperone"/>
</dbReference>
<dbReference type="InterPro" id="IPR002068">
    <property type="entry name" value="A-crystallin/Hsp20_dom"/>
</dbReference>
<sequence length="142" mass="16319">MLVKTSGIPVIPTIFDDFFRDWSSSNFSRTNTTLPAVNIKEDDEQFVVKVAVPGMDKKDFNINLDNNILTIQSEKEAENNDESENYTRKEYSYQSFRRSFTLPKNVVDSDKIEANYVNGELQIIIPKLEIAKPKPIKLIEVN</sequence>
<dbReference type="AlphaFoldDB" id="A0A1I6NZF2"/>
<accession>A0A1I6NZF2</accession>
<dbReference type="InterPro" id="IPR031107">
    <property type="entry name" value="Small_HSP"/>
</dbReference>
<dbReference type="PROSITE" id="PS01031">
    <property type="entry name" value="SHSP"/>
    <property type="match status" value="1"/>
</dbReference>